<dbReference type="SUPFAM" id="SSF48264">
    <property type="entry name" value="Cytochrome P450"/>
    <property type="match status" value="2"/>
</dbReference>
<keyword evidence="4 12" id="KW-0812">Transmembrane</keyword>
<dbReference type="InterPro" id="IPR001128">
    <property type="entry name" value="Cyt_P450"/>
</dbReference>
<sequence length="934" mass="106071">MALPTWFVRTVELALAISFVLVVLKIVYSLWIWPNMVYKKLRRNGLIGPSPSFPLGNIKHMVAAKNKRASALSSCTTVSHDIYSKVVPHFAEWQESHVMLEGDDWLRHRNVITPAFSPANLKAMGSLMVASTNEMLDRWTSIINSGSQEIEVESEIIATTGEIIAKTSFGMDYNNGKKVFHKLRTMQQVLFASNRYVGVPFNNFFCYKEYCEAKRLGDEIDALFLTIIKNKIKSREAGARVGITNARQEKNLLDLMLADKDCRRTLTTVELVDECKTFFFAGFETTALALIWTLMLLAMYPEWTNQLREEIKQVIGDQVVDATNIFGLKKMGWVMSEALRLYPSAVNAQRQVREDIRVGEVVIPKGTNIWIDMLSMNHDRGLWGDTVNEFRPERFEADSVHGGCLSKMGYVPFGIGGRMCIGRNLAIMEYKIVLTLILTSLWIWPNMVYKKLRRNGLIGPSPSFPLGNIRHMVAAKNKRASALSCSCTTISHDIHSKVVPHFAEWQKSHGKVFIYWLGTEPFLRIADPEFLKQMASAVLGKSWGKPDVFKNDRKAMFGNGLVMMEGDDWLRHRSVITPAFSPANLKAMGSLIMVASTNEMLDRWTSIINSGRQEIEVESEIIATAGEIVAKTSFGMDHKNGKKVFHKLRTMQQVLFASNRYVGVPFNKFFCHKEYREAKRLGDEIDALFLTIIKNRIKSREAGITADHQEKNLLDLMLADKDCRRTLTIEELVDECKTFFFAGFETTALSLIWTLMLLAMYPEWQNQLRQEIKQVIGDQVVDATNISGLKKMGWVMSEALRLYPSAPNAQRQAREDIRVGEIVIPKGTNMWIDILSMNHDRGLWGDTVNEFRPERFEADSVHGGCRSKMGYVPFGFGGRMCIGRNLAIMEYKNVLTLILARFSFSLSPYYQHCPVLMLSLRPCKGLPLVFQPIN</sequence>
<gene>
    <name evidence="13" type="ORF">DCAR_020251</name>
</gene>
<comment type="similarity">
    <text evidence="2">Belongs to the cytochrome P450 family.</text>
</comment>
<protein>
    <recommendedName>
        <fullName evidence="14">Cytochrome P450</fullName>
    </recommendedName>
</protein>
<organism evidence="13">
    <name type="scientific">Daucus carota subsp. sativus</name>
    <name type="common">Carrot</name>
    <dbReference type="NCBI Taxonomy" id="79200"/>
    <lineage>
        <taxon>Eukaryota</taxon>
        <taxon>Viridiplantae</taxon>
        <taxon>Streptophyta</taxon>
        <taxon>Embryophyta</taxon>
        <taxon>Tracheophyta</taxon>
        <taxon>Spermatophyta</taxon>
        <taxon>Magnoliopsida</taxon>
        <taxon>eudicotyledons</taxon>
        <taxon>Gunneridae</taxon>
        <taxon>Pentapetalae</taxon>
        <taxon>asterids</taxon>
        <taxon>campanulids</taxon>
        <taxon>Apiales</taxon>
        <taxon>Apiaceae</taxon>
        <taxon>Apioideae</taxon>
        <taxon>Scandiceae</taxon>
        <taxon>Daucinae</taxon>
        <taxon>Daucus</taxon>
        <taxon>Daucus sect. Daucus</taxon>
    </lineage>
</organism>
<evidence type="ECO:0000256" key="1">
    <source>
        <dbReference type="ARBA" id="ARBA00004370"/>
    </source>
</evidence>
<feature type="transmembrane region" description="Helical" evidence="12">
    <location>
        <begin position="278"/>
        <end position="300"/>
    </location>
</feature>
<dbReference type="STRING" id="79200.A0A164WX43"/>
<dbReference type="InterPro" id="IPR002401">
    <property type="entry name" value="Cyt_P450_E_grp-I"/>
</dbReference>
<evidence type="ECO:0000313" key="13">
    <source>
        <dbReference type="EMBL" id="KZM92384.1"/>
    </source>
</evidence>
<evidence type="ECO:0000256" key="11">
    <source>
        <dbReference type="PIRSR" id="PIRSR602401-1"/>
    </source>
</evidence>
<keyword evidence="5 11" id="KW-0479">Metal-binding</keyword>
<keyword evidence="8 11" id="KW-0408">Iron</keyword>
<comment type="cofactor">
    <cofactor evidence="11">
        <name>heme</name>
        <dbReference type="ChEBI" id="CHEBI:30413"/>
    </cofactor>
</comment>
<evidence type="ECO:0008006" key="14">
    <source>
        <dbReference type="Google" id="ProtNLM"/>
    </source>
</evidence>
<evidence type="ECO:0000256" key="7">
    <source>
        <dbReference type="ARBA" id="ARBA00023002"/>
    </source>
</evidence>
<dbReference type="PRINTS" id="PR00463">
    <property type="entry name" value="EP450I"/>
</dbReference>
<dbReference type="EMBL" id="LNRQ01000006">
    <property type="protein sequence ID" value="KZM92384.1"/>
    <property type="molecule type" value="Genomic_DNA"/>
</dbReference>
<proteinExistence type="inferred from homology"/>
<dbReference type="GO" id="GO:0004497">
    <property type="term" value="F:monooxygenase activity"/>
    <property type="evidence" value="ECO:0007669"/>
    <property type="project" value="UniProtKB-KW"/>
</dbReference>
<keyword evidence="9" id="KW-0503">Monooxygenase</keyword>
<dbReference type="InterPro" id="IPR050665">
    <property type="entry name" value="Cytochrome_P450_Monooxygen"/>
</dbReference>
<dbReference type="InterPro" id="IPR036396">
    <property type="entry name" value="Cyt_P450_sf"/>
</dbReference>
<dbReference type="PRINTS" id="PR00385">
    <property type="entry name" value="P450"/>
</dbReference>
<dbReference type="Gramene" id="KZM92384">
    <property type="protein sequence ID" value="KZM92384"/>
    <property type="gene ID" value="DCAR_020251"/>
</dbReference>
<feature type="binding site" description="axial binding residue" evidence="11">
    <location>
        <position position="881"/>
    </location>
    <ligand>
        <name>heme</name>
        <dbReference type="ChEBI" id="CHEBI:30413"/>
    </ligand>
    <ligandPart>
        <name>Fe</name>
        <dbReference type="ChEBI" id="CHEBI:18248"/>
    </ligandPart>
</feature>
<keyword evidence="3 11" id="KW-0349">Heme</keyword>
<keyword evidence="10 12" id="KW-0472">Membrane</keyword>
<dbReference type="Pfam" id="PF00067">
    <property type="entry name" value="p450"/>
    <property type="match status" value="2"/>
</dbReference>
<dbReference type="AlphaFoldDB" id="A0A164WX43"/>
<dbReference type="GO" id="GO:0016020">
    <property type="term" value="C:membrane"/>
    <property type="evidence" value="ECO:0007669"/>
    <property type="project" value="UniProtKB-SubCell"/>
</dbReference>
<dbReference type="PANTHER" id="PTHR24282:SF15">
    <property type="entry name" value="CYTOCHROME P450, FAMILY 715, SUBFAMILY A, POLYPEPTIDE 1"/>
    <property type="match status" value="1"/>
</dbReference>
<dbReference type="Gene3D" id="1.10.630.10">
    <property type="entry name" value="Cytochrome P450"/>
    <property type="match status" value="2"/>
</dbReference>
<evidence type="ECO:0000256" key="5">
    <source>
        <dbReference type="ARBA" id="ARBA00022723"/>
    </source>
</evidence>
<evidence type="ECO:0000256" key="12">
    <source>
        <dbReference type="SAM" id="Phobius"/>
    </source>
</evidence>
<evidence type="ECO:0000256" key="2">
    <source>
        <dbReference type="ARBA" id="ARBA00010617"/>
    </source>
</evidence>
<dbReference type="PANTHER" id="PTHR24282">
    <property type="entry name" value="CYTOCHROME P450 FAMILY MEMBER"/>
    <property type="match status" value="1"/>
</dbReference>
<evidence type="ECO:0000256" key="8">
    <source>
        <dbReference type="ARBA" id="ARBA00023004"/>
    </source>
</evidence>
<evidence type="ECO:0000256" key="4">
    <source>
        <dbReference type="ARBA" id="ARBA00022692"/>
    </source>
</evidence>
<comment type="subcellular location">
    <subcellularLocation>
        <location evidence="1">Membrane</location>
    </subcellularLocation>
</comment>
<evidence type="ECO:0000256" key="10">
    <source>
        <dbReference type="ARBA" id="ARBA00023136"/>
    </source>
</evidence>
<dbReference type="PROSITE" id="PS00086">
    <property type="entry name" value="CYTOCHROME_P450"/>
    <property type="match status" value="2"/>
</dbReference>
<keyword evidence="7" id="KW-0560">Oxidoreductase</keyword>
<comment type="caution">
    <text evidence="13">The sequence shown here is derived from an EMBL/GenBank/DDBJ whole genome shotgun (WGS) entry which is preliminary data.</text>
</comment>
<dbReference type="InterPro" id="IPR017972">
    <property type="entry name" value="Cyt_P450_CS"/>
</dbReference>
<dbReference type="OMA" id="NMMVFAR"/>
<name>A0A164WX43_DAUCS</name>
<accession>A0A164WX43</accession>
<keyword evidence="6 12" id="KW-1133">Transmembrane helix</keyword>
<evidence type="ECO:0000256" key="9">
    <source>
        <dbReference type="ARBA" id="ARBA00023033"/>
    </source>
</evidence>
<dbReference type="GO" id="GO:0016705">
    <property type="term" value="F:oxidoreductase activity, acting on paired donors, with incorporation or reduction of molecular oxygen"/>
    <property type="evidence" value="ECO:0007669"/>
    <property type="project" value="InterPro"/>
</dbReference>
<dbReference type="GO" id="GO:0005506">
    <property type="term" value="F:iron ion binding"/>
    <property type="evidence" value="ECO:0007669"/>
    <property type="project" value="InterPro"/>
</dbReference>
<evidence type="ECO:0000256" key="3">
    <source>
        <dbReference type="ARBA" id="ARBA00022617"/>
    </source>
</evidence>
<reference evidence="13" key="1">
    <citation type="journal article" date="2016" name="Nat. Genet.">
        <title>A high-quality carrot genome assembly provides new insights into carotenoid accumulation and asterid genome evolution.</title>
        <authorList>
            <person name="Iorizzo M."/>
            <person name="Ellison S."/>
            <person name="Senalik D."/>
            <person name="Zeng P."/>
            <person name="Satapoomin P."/>
            <person name="Huang J."/>
            <person name="Bowman M."/>
            <person name="Iovene M."/>
            <person name="Sanseverino W."/>
            <person name="Cavagnaro P."/>
            <person name="Yildiz M."/>
            <person name="Macko-Podgorni A."/>
            <person name="Moranska E."/>
            <person name="Grzebelus E."/>
            <person name="Grzebelus D."/>
            <person name="Ashrafi H."/>
            <person name="Zheng Z."/>
            <person name="Cheng S."/>
            <person name="Spooner D."/>
            <person name="Van Deynze A."/>
            <person name="Simon P."/>
        </authorList>
    </citation>
    <scope>NUCLEOTIDE SEQUENCE [LARGE SCALE GENOMIC DNA]</scope>
    <source>
        <tissue evidence="13">Leaf</tissue>
    </source>
</reference>
<dbReference type="GO" id="GO:0020037">
    <property type="term" value="F:heme binding"/>
    <property type="evidence" value="ECO:0007669"/>
    <property type="project" value="InterPro"/>
</dbReference>
<evidence type="ECO:0000256" key="6">
    <source>
        <dbReference type="ARBA" id="ARBA00022989"/>
    </source>
</evidence>
<feature type="transmembrane region" description="Helical" evidence="12">
    <location>
        <begin position="13"/>
        <end position="33"/>
    </location>
</feature>